<protein>
    <submittedName>
        <fullName evidence="2">Uncharacterized protein</fullName>
    </submittedName>
</protein>
<keyword evidence="1" id="KW-0812">Transmembrane</keyword>
<evidence type="ECO:0000256" key="1">
    <source>
        <dbReference type="SAM" id="Phobius"/>
    </source>
</evidence>
<keyword evidence="1" id="KW-1133">Transmembrane helix</keyword>
<gene>
    <name evidence="2" type="ORF">UFOVP191_45</name>
</gene>
<proteinExistence type="predicted"/>
<keyword evidence="1" id="KW-0472">Membrane</keyword>
<dbReference type="EMBL" id="LR798233">
    <property type="protein sequence ID" value="CAB5212883.1"/>
    <property type="molecule type" value="Genomic_DNA"/>
</dbReference>
<name>A0A6J7WJ43_9CAUD</name>
<accession>A0A6J7WJ43</accession>
<evidence type="ECO:0000313" key="2">
    <source>
        <dbReference type="EMBL" id="CAB5212883.1"/>
    </source>
</evidence>
<reference evidence="2" key="1">
    <citation type="submission" date="2020-05" db="EMBL/GenBank/DDBJ databases">
        <authorList>
            <person name="Chiriac C."/>
            <person name="Salcher M."/>
            <person name="Ghai R."/>
            <person name="Kavagutti S V."/>
        </authorList>
    </citation>
    <scope>NUCLEOTIDE SEQUENCE</scope>
</reference>
<sequence>MMAWQYAIGFISVFIAGVGVTLIVSATMLFLVAIGVIK</sequence>
<feature type="transmembrane region" description="Helical" evidence="1">
    <location>
        <begin position="6"/>
        <end position="37"/>
    </location>
</feature>
<organism evidence="2">
    <name type="scientific">uncultured Caudovirales phage</name>
    <dbReference type="NCBI Taxonomy" id="2100421"/>
    <lineage>
        <taxon>Viruses</taxon>
        <taxon>Duplodnaviria</taxon>
        <taxon>Heunggongvirae</taxon>
        <taxon>Uroviricota</taxon>
        <taxon>Caudoviricetes</taxon>
        <taxon>Peduoviridae</taxon>
        <taxon>Maltschvirus</taxon>
        <taxon>Maltschvirus maltsch</taxon>
    </lineage>
</organism>